<proteinExistence type="predicted"/>
<dbReference type="EMBL" id="BSRX01000021">
    <property type="protein sequence ID" value="GLW55787.1"/>
    <property type="molecule type" value="Genomic_DNA"/>
</dbReference>
<evidence type="ECO:0000313" key="1">
    <source>
        <dbReference type="EMBL" id="GLW55787.1"/>
    </source>
</evidence>
<organism evidence="1 2">
    <name type="scientific">Kitasatospora phosalacinea</name>
    <dbReference type="NCBI Taxonomy" id="2065"/>
    <lineage>
        <taxon>Bacteria</taxon>
        <taxon>Bacillati</taxon>
        <taxon>Actinomycetota</taxon>
        <taxon>Actinomycetes</taxon>
        <taxon>Kitasatosporales</taxon>
        <taxon>Streptomycetaceae</taxon>
        <taxon>Kitasatospora</taxon>
    </lineage>
</organism>
<protein>
    <submittedName>
        <fullName evidence="1">Uncharacterized protein</fullName>
    </submittedName>
</protein>
<dbReference type="AlphaFoldDB" id="A0A9W6PJ51"/>
<name>A0A9W6PJ51_9ACTN</name>
<dbReference type="Proteomes" id="UP001165143">
    <property type="component" value="Unassembled WGS sequence"/>
</dbReference>
<sequence>MDHHGRQAVPGEQAGQARPGLAGVVEAQFGRVAQALLRGLLGPELTRPAGLFADPDDLGGARRR</sequence>
<reference evidence="1" key="1">
    <citation type="submission" date="2023-02" db="EMBL/GenBank/DDBJ databases">
        <title>Kitasatospora phosalacinea NBRC 14362.</title>
        <authorList>
            <person name="Ichikawa N."/>
            <person name="Sato H."/>
            <person name="Tonouchi N."/>
        </authorList>
    </citation>
    <scope>NUCLEOTIDE SEQUENCE</scope>
    <source>
        <strain evidence="1">NBRC 14362</strain>
    </source>
</reference>
<comment type="caution">
    <text evidence="1">The sequence shown here is derived from an EMBL/GenBank/DDBJ whole genome shotgun (WGS) entry which is preliminary data.</text>
</comment>
<evidence type="ECO:0000313" key="2">
    <source>
        <dbReference type="Proteomes" id="UP001165143"/>
    </source>
</evidence>
<gene>
    <name evidence="1" type="ORF">Kpho01_37980</name>
</gene>
<accession>A0A9W6PJ51</accession>